<feature type="transmembrane region" description="Helical" evidence="1">
    <location>
        <begin position="21"/>
        <end position="54"/>
    </location>
</feature>
<protein>
    <submittedName>
        <fullName evidence="2">Uncharacterized protein</fullName>
    </submittedName>
</protein>
<evidence type="ECO:0000256" key="1">
    <source>
        <dbReference type="SAM" id="Phobius"/>
    </source>
</evidence>
<name>A0ABY2DNA8_9ACTN</name>
<sequence length="129" mass="12706">MVGTTGPRGLTAPRADQRRGGTAATVGAIVAVVVLAALAVLVVLVGMFLPMAAAGCGTGNVVDEPLICGTLGQLVVLTAPVGGAALGVLVALAGFIPFPLRHRRAIFIGVGYLITLGGLGLGFLVSFTG</sequence>
<accession>A0ABY2DNA8</accession>
<feature type="transmembrane region" description="Helical" evidence="1">
    <location>
        <begin position="105"/>
        <end position="127"/>
    </location>
</feature>
<feature type="transmembrane region" description="Helical" evidence="1">
    <location>
        <begin position="74"/>
        <end position="98"/>
    </location>
</feature>
<keyword evidence="1" id="KW-1133">Transmembrane helix</keyword>
<dbReference type="EMBL" id="SMKE01000044">
    <property type="protein sequence ID" value="TDC01559.1"/>
    <property type="molecule type" value="Genomic_DNA"/>
</dbReference>
<proteinExistence type="predicted"/>
<evidence type="ECO:0000313" key="3">
    <source>
        <dbReference type="Proteomes" id="UP000295626"/>
    </source>
</evidence>
<keyword evidence="3" id="KW-1185">Reference proteome</keyword>
<keyword evidence="1" id="KW-0472">Membrane</keyword>
<keyword evidence="1" id="KW-0812">Transmembrane</keyword>
<dbReference type="Proteomes" id="UP000295626">
    <property type="component" value="Unassembled WGS sequence"/>
</dbReference>
<comment type="caution">
    <text evidence="2">The sequence shown here is derived from an EMBL/GenBank/DDBJ whole genome shotgun (WGS) entry which is preliminary data.</text>
</comment>
<organism evidence="2 3">
    <name type="scientific">Micromonospora fluostatini</name>
    <dbReference type="NCBI Taxonomy" id="1629071"/>
    <lineage>
        <taxon>Bacteria</taxon>
        <taxon>Bacillati</taxon>
        <taxon>Actinomycetota</taxon>
        <taxon>Actinomycetes</taxon>
        <taxon>Micromonosporales</taxon>
        <taxon>Micromonosporaceae</taxon>
        <taxon>Micromonospora</taxon>
    </lineage>
</organism>
<evidence type="ECO:0000313" key="2">
    <source>
        <dbReference type="EMBL" id="TDC01559.1"/>
    </source>
</evidence>
<gene>
    <name evidence="2" type="ORF">E1091_02640</name>
</gene>
<reference evidence="2 3" key="1">
    <citation type="submission" date="2019-02" db="EMBL/GenBank/DDBJ databases">
        <title>Draft genome sequences of novel Actinobacteria.</title>
        <authorList>
            <person name="Sahin N."/>
            <person name="Ay H."/>
            <person name="Saygin H."/>
        </authorList>
    </citation>
    <scope>NUCLEOTIDE SEQUENCE [LARGE SCALE GENOMIC DNA]</scope>
    <source>
        <strain evidence="2 3">JCM 30529</strain>
    </source>
</reference>